<comment type="caution">
    <text evidence="1">The sequence shown here is derived from an EMBL/GenBank/DDBJ whole genome shotgun (WGS) entry which is preliminary data.</text>
</comment>
<evidence type="ECO:0000313" key="4">
    <source>
        <dbReference type="Proteomes" id="UP000014148"/>
    </source>
</evidence>
<evidence type="ECO:0008006" key="5">
    <source>
        <dbReference type="Google" id="ProtNLM"/>
    </source>
</evidence>
<proteinExistence type="predicted"/>
<dbReference type="EMBL" id="AJAK01000017">
    <property type="protein sequence ID" value="EOH76747.1"/>
    <property type="molecule type" value="Genomic_DNA"/>
</dbReference>
<sequence length="84" mass="9777">MLSNYLKRELMVLFYVINKSETSTDEISQNLSISKRAVKETISTINQHFVEYQNIEKFILIEKTGIIQIRSELKSNAVKGHDKM</sequence>
<dbReference type="EMBL" id="ASWA01000005">
    <property type="protein sequence ID" value="EOT63552.1"/>
    <property type="molecule type" value="Genomic_DNA"/>
</dbReference>
<reference evidence="2 4" key="2">
    <citation type="submission" date="2013-03" db="EMBL/GenBank/DDBJ databases">
        <title>The Genome Sequence of Enterococcus malodoratus ATCC_43197 (PacBio/Illumina hybrid assembly).</title>
        <authorList>
            <consortium name="The Broad Institute Genomics Platform"/>
            <consortium name="The Broad Institute Genome Sequencing Center for Infectious Disease"/>
            <person name="Earl A."/>
            <person name="Russ C."/>
            <person name="Gilmore M."/>
            <person name="Surin D."/>
            <person name="Walker B."/>
            <person name="Young S."/>
            <person name="Zeng Q."/>
            <person name="Gargeya S."/>
            <person name="Fitzgerald M."/>
            <person name="Haas B."/>
            <person name="Abouelleil A."/>
            <person name="Allen A.W."/>
            <person name="Alvarado L."/>
            <person name="Arachchi H.M."/>
            <person name="Berlin A.M."/>
            <person name="Chapman S.B."/>
            <person name="Gainer-Dewar J."/>
            <person name="Goldberg J."/>
            <person name="Griggs A."/>
            <person name="Gujja S."/>
            <person name="Hansen M."/>
            <person name="Howarth C."/>
            <person name="Imamovic A."/>
            <person name="Ireland A."/>
            <person name="Larimer J."/>
            <person name="McCowan C."/>
            <person name="Murphy C."/>
            <person name="Pearson M."/>
            <person name="Poon T.W."/>
            <person name="Priest M."/>
            <person name="Roberts A."/>
            <person name="Saif S."/>
            <person name="Shea T."/>
            <person name="Sisk P."/>
            <person name="Sykes S."/>
            <person name="Wortman J."/>
            <person name="Nusbaum C."/>
            <person name="Birren B."/>
        </authorList>
    </citation>
    <scope>NUCLEOTIDE SEQUENCE [LARGE SCALE GENOMIC DNA]</scope>
    <source>
        <strain evidence="2 4">ATCC 43197</strain>
    </source>
</reference>
<dbReference type="Proteomes" id="UP000014148">
    <property type="component" value="Unassembled WGS sequence"/>
</dbReference>
<protein>
    <recommendedName>
        <fullName evidence="5">Helix-turn-helix type 11 domain-containing protein</fullName>
    </recommendedName>
</protein>
<dbReference type="Proteomes" id="UP000013783">
    <property type="component" value="Unassembled WGS sequence"/>
</dbReference>
<dbReference type="AlphaFoldDB" id="R2NXJ9"/>
<name>R2NXJ9_9ENTE</name>
<dbReference type="STRING" id="71451.RV07_GL001106"/>
<evidence type="ECO:0000313" key="3">
    <source>
        <dbReference type="Proteomes" id="UP000013783"/>
    </source>
</evidence>
<keyword evidence="4" id="KW-1185">Reference proteome</keyword>
<organism evidence="1 3">
    <name type="scientific">Enterococcus malodoratus ATCC 43197</name>
    <dbReference type="NCBI Taxonomy" id="1158601"/>
    <lineage>
        <taxon>Bacteria</taxon>
        <taxon>Bacillati</taxon>
        <taxon>Bacillota</taxon>
        <taxon>Bacilli</taxon>
        <taxon>Lactobacillales</taxon>
        <taxon>Enterococcaceae</taxon>
        <taxon>Enterococcus</taxon>
    </lineage>
</organism>
<gene>
    <name evidence="2" type="ORF">I585_04382</name>
    <name evidence="1" type="ORF">UAI_02422</name>
</gene>
<dbReference type="RefSeq" id="WP_010741238.1">
    <property type="nucleotide sequence ID" value="NZ_KB946250.1"/>
</dbReference>
<reference evidence="1 3" key="1">
    <citation type="submission" date="2013-02" db="EMBL/GenBank/DDBJ databases">
        <title>The Genome Sequence of Enterococcus malodoratus ATCC_43197.</title>
        <authorList>
            <consortium name="The Broad Institute Genome Sequencing Platform"/>
            <consortium name="The Broad Institute Genome Sequencing Center for Infectious Disease"/>
            <person name="Earl A.M."/>
            <person name="Gilmore M.S."/>
            <person name="Lebreton F."/>
            <person name="Walker B."/>
            <person name="Young S.K."/>
            <person name="Zeng Q."/>
            <person name="Gargeya S."/>
            <person name="Fitzgerald M."/>
            <person name="Haas B."/>
            <person name="Abouelleil A."/>
            <person name="Alvarado L."/>
            <person name="Arachchi H.M."/>
            <person name="Berlin A.M."/>
            <person name="Chapman S.B."/>
            <person name="Dewar J."/>
            <person name="Goldberg J."/>
            <person name="Griggs A."/>
            <person name="Gujja S."/>
            <person name="Hansen M."/>
            <person name="Howarth C."/>
            <person name="Imamovic A."/>
            <person name="Larimer J."/>
            <person name="McCowan C."/>
            <person name="Murphy C."/>
            <person name="Neiman D."/>
            <person name="Pearson M."/>
            <person name="Priest M."/>
            <person name="Roberts A."/>
            <person name="Saif S."/>
            <person name="Shea T."/>
            <person name="Sisk P."/>
            <person name="Sykes S."/>
            <person name="Wortman J."/>
            <person name="Nusbaum C."/>
            <person name="Birren B."/>
        </authorList>
    </citation>
    <scope>NUCLEOTIDE SEQUENCE [LARGE SCALE GENOMIC DNA]</scope>
    <source>
        <strain evidence="1 3">ATCC 43197</strain>
    </source>
</reference>
<dbReference type="PATRIC" id="fig|1158601.3.peg.2382"/>
<evidence type="ECO:0000313" key="1">
    <source>
        <dbReference type="EMBL" id="EOH76747.1"/>
    </source>
</evidence>
<accession>R2NXJ9</accession>
<evidence type="ECO:0000313" key="2">
    <source>
        <dbReference type="EMBL" id="EOT63552.1"/>
    </source>
</evidence>